<keyword evidence="3 6" id="KW-0812">Transmembrane</keyword>
<evidence type="ECO:0000256" key="2">
    <source>
        <dbReference type="ARBA" id="ARBA00022475"/>
    </source>
</evidence>
<keyword evidence="2" id="KW-1003">Cell membrane</keyword>
<evidence type="ECO:0000313" key="8">
    <source>
        <dbReference type="EMBL" id="MBL6081703.1"/>
    </source>
</evidence>
<comment type="caution">
    <text evidence="8">The sequence shown here is derived from an EMBL/GenBank/DDBJ whole genome shotgun (WGS) entry which is preliminary data.</text>
</comment>
<dbReference type="RefSeq" id="WP_202834919.1">
    <property type="nucleotide sequence ID" value="NZ_JAETWB010000034.1"/>
</dbReference>
<feature type="transmembrane region" description="Helical" evidence="6">
    <location>
        <begin position="52"/>
        <end position="74"/>
    </location>
</feature>
<gene>
    <name evidence="8" type="ORF">JMJ56_27350</name>
</gene>
<dbReference type="Pfam" id="PF09335">
    <property type="entry name" value="VTT_dom"/>
    <property type="match status" value="1"/>
</dbReference>
<dbReference type="InterPro" id="IPR032816">
    <property type="entry name" value="VTT_dom"/>
</dbReference>
<evidence type="ECO:0000259" key="7">
    <source>
        <dbReference type="Pfam" id="PF09335"/>
    </source>
</evidence>
<evidence type="ECO:0000256" key="1">
    <source>
        <dbReference type="ARBA" id="ARBA00004651"/>
    </source>
</evidence>
<evidence type="ECO:0000256" key="4">
    <source>
        <dbReference type="ARBA" id="ARBA00022989"/>
    </source>
</evidence>
<evidence type="ECO:0000256" key="5">
    <source>
        <dbReference type="ARBA" id="ARBA00023136"/>
    </source>
</evidence>
<organism evidence="8 9">
    <name type="scientific">Belnapia arida</name>
    <dbReference type="NCBI Taxonomy" id="2804533"/>
    <lineage>
        <taxon>Bacteria</taxon>
        <taxon>Pseudomonadati</taxon>
        <taxon>Pseudomonadota</taxon>
        <taxon>Alphaproteobacteria</taxon>
        <taxon>Acetobacterales</taxon>
        <taxon>Roseomonadaceae</taxon>
        <taxon>Belnapia</taxon>
    </lineage>
</organism>
<feature type="transmembrane region" description="Helical" evidence="6">
    <location>
        <begin position="176"/>
        <end position="195"/>
    </location>
</feature>
<keyword evidence="5 6" id="KW-0472">Membrane</keyword>
<evidence type="ECO:0000256" key="3">
    <source>
        <dbReference type="ARBA" id="ARBA00022692"/>
    </source>
</evidence>
<dbReference type="Proteomes" id="UP000660885">
    <property type="component" value="Unassembled WGS sequence"/>
</dbReference>
<sequence length="210" mass="21999">MDPLGSLIEWAAPVGLPGLFAIGAMERIVPVLPSYGLLVAIGIGAADNLWPAPLAILAVTSGSTAAYCACYAVVTALGEARSRPLLHWSARLLGFPPDHHAHWVEACRQHLAPIAFGSQLVPTVRLLTPVIAGVLRAKPRTFLLASAAGIAVWNTLFIGLGFLAAQATSEVNASTLALELLAGLIAVEALAVLAWRRLRNAASRQTSIHP</sequence>
<feature type="transmembrane region" description="Helical" evidence="6">
    <location>
        <begin position="142"/>
        <end position="164"/>
    </location>
</feature>
<dbReference type="PANTHER" id="PTHR42709:SF6">
    <property type="entry name" value="UNDECAPRENYL PHOSPHATE TRANSPORTER A"/>
    <property type="match status" value="1"/>
</dbReference>
<evidence type="ECO:0000313" key="9">
    <source>
        <dbReference type="Proteomes" id="UP000660885"/>
    </source>
</evidence>
<dbReference type="PANTHER" id="PTHR42709">
    <property type="entry name" value="ALKALINE PHOSPHATASE LIKE PROTEIN"/>
    <property type="match status" value="1"/>
</dbReference>
<proteinExistence type="predicted"/>
<reference evidence="8 9" key="1">
    <citation type="submission" date="2021-01" db="EMBL/GenBank/DDBJ databases">
        <title>Belnapia mucosa sp. nov. and Belnapia arida sp. nov., isolated from the Tabernas Desert (Almeria, Spain).</title>
        <authorList>
            <person name="Molina-Menor E."/>
            <person name="Vidal-Verdu A."/>
            <person name="Calonge A."/>
            <person name="Satari L."/>
            <person name="Pereto J."/>
            <person name="Porcar M."/>
        </authorList>
    </citation>
    <scope>NUCLEOTIDE SEQUENCE [LARGE SCALE GENOMIC DNA]</scope>
    <source>
        <strain evidence="8 9">T18</strain>
    </source>
</reference>
<accession>A0ABS1UAJ3</accession>
<keyword evidence="9" id="KW-1185">Reference proteome</keyword>
<keyword evidence="4 6" id="KW-1133">Transmembrane helix</keyword>
<feature type="domain" description="VTT" evidence="7">
    <location>
        <begin position="32"/>
        <end position="161"/>
    </location>
</feature>
<dbReference type="EMBL" id="JAETWB010000034">
    <property type="protein sequence ID" value="MBL6081703.1"/>
    <property type="molecule type" value="Genomic_DNA"/>
</dbReference>
<dbReference type="InterPro" id="IPR051311">
    <property type="entry name" value="DedA_domain"/>
</dbReference>
<evidence type="ECO:0000256" key="6">
    <source>
        <dbReference type="SAM" id="Phobius"/>
    </source>
</evidence>
<protein>
    <submittedName>
        <fullName evidence="8">VTT domain-containing protein</fullName>
    </submittedName>
</protein>
<comment type="subcellular location">
    <subcellularLocation>
        <location evidence="1">Cell membrane</location>
        <topology evidence="1">Multi-pass membrane protein</topology>
    </subcellularLocation>
</comment>
<name>A0ABS1UAJ3_9PROT</name>